<proteinExistence type="predicted"/>
<dbReference type="InterPro" id="IPR045338">
    <property type="entry name" value="DUF6535"/>
</dbReference>
<feature type="compositionally biased region" description="Low complexity" evidence="1">
    <location>
        <begin position="28"/>
        <end position="38"/>
    </location>
</feature>
<dbReference type="OrthoDB" id="3221808at2759"/>
<feature type="region of interest" description="Disordered" evidence="1">
    <location>
        <begin position="19"/>
        <end position="42"/>
    </location>
</feature>
<dbReference type="Pfam" id="PF20153">
    <property type="entry name" value="DUF6535"/>
    <property type="match status" value="1"/>
</dbReference>
<gene>
    <name evidence="4" type="ORF">SISSUDRAFT_984142</name>
</gene>
<feature type="domain" description="DUF6535" evidence="3">
    <location>
        <begin position="60"/>
        <end position="170"/>
    </location>
</feature>
<keyword evidence="2" id="KW-0472">Membrane</keyword>
<reference evidence="4 5" key="1">
    <citation type="journal article" date="2016" name="Mol. Biol. Evol.">
        <title>Comparative Genomics of Early-Diverging Mushroom-Forming Fungi Provides Insights into the Origins of Lignocellulose Decay Capabilities.</title>
        <authorList>
            <person name="Nagy L.G."/>
            <person name="Riley R."/>
            <person name="Tritt A."/>
            <person name="Adam C."/>
            <person name="Daum C."/>
            <person name="Floudas D."/>
            <person name="Sun H."/>
            <person name="Yadav J.S."/>
            <person name="Pangilinan J."/>
            <person name="Larsson K.H."/>
            <person name="Matsuura K."/>
            <person name="Barry K."/>
            <person name="Labutti K."/>
            <person name="Kuo R."/>
            <person name="Ohm R.A."/>
            <person name="Bhattacharya S.S."/>
            <person name="Shirouzu T."/>
            <person name="Yoshinaga Y."/>
            <person name="Martin F.M."/>
            <person name="Grigoriev I.V."/>
            <person name="Hibbett D.S."/>
        </authorList>
    </citation>
    <scope>NUCLEOTIDE SEQUENCE [LARGE SCALE GENOMIC DNA]</scope>
    <source>
        <strain evidence="4 5">HHB10207 ss-3</strain>
    </source>
</reference>
<protein>
    <recommendedName>
        <fullName evidence="3">DUF6535 domain-containing protein</fullName>
    </recommendedName>
</protein>
<evidence type="ECO:0000259" key="3">
    <source>
        <dbReference type="Pfam" id="PF20153"/>
    </source>
</evidence>
<name>A0A166EQS3_9AGAM</name>
<dbReference type="Proteomes" id="UP000076798">
    <property type="component" value="Unassembled WGS sequence"/>
</dbReference>
<keyword evidence="2" id="KW-0812">Transmembrane</keyword>
<sequence>MEILREQNQYLRIVASRLEPVSPPHDPPSNLYSSPSPSIVETESGSRPILRREWDDDLGWSAVMQTALKRIRDLVSGWKENLDTTLLFIALFSAIVTAFLLPIIQNLTPVPGQDTDALLASLIDVIVQIASMNGLSVPDVKPPLPFQAAASDEISAFFWYSSLIVSVSDTLFEQYPNPKHPTGFMCWTSRFCTFPNAGY</sequence>
<feature type="transmembrane region" description="Helical" evidence="2">
    <location>
        <begin position="86"/>
        <end position="105"/>
    </location>
</feature>
<evidence type="ECO:0000313" key="5">
    <source>
        <dbReference type="Proteomes" id="UP000076798"/>
    </source>
</evidence>
<keyword evidence="5" id="KW-1185">Reference proteome</keyword>
<dbReference type="AlphaFoldDB" id="A0A166EQS3"/>
<accession>A0A166EQS3</accession>
<dbReference type="EMBL" id="KV428040">
    <property type="protein sequence ID" value="KZT39839.1"/>
    <property type="molecule type" value="Genomic_DNA"/>
</dbReference>
<keyword evidence="2" id="KW-1133">Transmembrane helix</keyword>
<evidence type="ECO:0000313" key="4">
    <source>
        <dbReference type="EMBL" id="KZT39839.1"/>
    </source>
</evidence>
<evidence type="ECO:0000256" key="2">
    <source>
        <dbReference type="SAM" id="Phobius"/>
    </source>
</evidence>
<evidence type="ECO:0000256" key="1">
    <source>
        <dbReference type="SAM" id="MobiDB-lite"/>
    </source>
</evidence>
<organism evidence="4 5">
    <name type="scientific">Sistotremastrum suecicum HHB10207 ss-3</name>
    <dbReference type="NCBI Taxonomy" id="1314776"/>
    <lineage>
        <taxon>Eukaryota</taxon>
        <taxon>Fungi</taxon>
        <taxon>Dikarya</taxon>
        <taxon>Basidiomycota</taxon>
        <taxon>Agaricomycotina</taxon>
        <taxon>Agaricomycetes</taxon>
        <taxon>Sistotremastrales</taxon>
        <taxon>Sistotremastraceae</taxon>
        <taxon>Sistotremastrum</taxon>
    </lineage>
</organism>